<dbReference type="PRINTS" id="PR00463">
    <property type="entry name" value="EP450I"/>
</dbReference>
<evidence type="ECO:0000256" key="2">
    <source>
        <dbReference type="ARBA" id="ARBA00010617"/>
    </source>
</evidence>
<evidence type="ECO:0000256" key="3">
    <source>
        <dbReference type="ARBA" id="ARBA00022723"/>
    </source>
</evidence>
<dbReference type="SUPFAM" id="SSF48264">
    <property type="entry name" value="Cytochrome P450"/>
    <property type="match status" value="1"/>
</dbReference>
<name>A0A9W9V9Z0_9EURO</name>
<gene>
    <name evidence="8" type="ORF">N7517_003836</name>
</gene>
<dbReference type="GO" id="GO:0043386">
    <property type="term" value="P:mycotoxin biosynthetic process"/>
    <property type="evidence" value="ECO:0007669"/>
    <property type="project" value="UniProtKB-ARBA"/>
</dbReference>
<feature type="binding site" description="axial binding residue" evidence="6">
    <location>
        <position position="417"/>
    </location>
    <ligand>
        <name>heme</name>
        <dbReference type="ChEBI" id="CHEBI:30413"/>
    </ligand>
    <ligandPart>
        <name>Fe</name>
        <dbReference type="ChEBI" id="CHEBI:18248"/>
    </ligandPart>
</feature>
<sequence>MGISTRAWQIWRYLKGQWHEDILDLHARYGPLVRIGPNAVSMLDATHGLRTIYGHGTKATKTDWYLIWNSSGRIANTSFSEIDVSEHSRKRKQVAKAYAMTSILKMEEYIQGAVDLSRETFAQCIEEASKSEAVLDMAIYTQAFAFDVLGEIGFGGSFDLLKTRGQGESKSIVEAIDLSFLVLANSGYLPGKLRWLKSNVIRVVCKLFNVDLSKLQQLFKVTQYAEEMVLKRQQEKASRTDLLQQFIDSKTSNGDPLDQRELLGEVVSLLGAGADTSAIGIRSVLGSLLVDRAGYTKLTHEIDSFYVTQNLEGREIKYTECLELPYLQAVVKEGLRMHPSIQFQLPRSAPEGGVTICNAFVPGGTEISMSPLASNRDKAVFGKDADIWNPERWLESNERSAWMDKHLVTFGYGARSCLGKNIALVEINLYIVQLLRHFKLEIANPSQPWTVHTCWSSSQRDMFMKITKRNW</sequence>
<dbReference type="Pfam" id="PF00067">
    <property type="entry name" value="p450"/>
    <property type="match status" value="1"/>
</dbReference>
<comment type="cofactor">
    <cofactor evidence="1 6">
        <name>heme</name>
        <dbReference type="ChEBI" id="CHEBI:30413"/>
    </cofactor>
</comment>
<dbReference type="GO" id="GO:0020037">
    <property type="term" value="F:heme binding"/>
    <property type="evidence" value="ECO:0007669"/>
    <property type="project" value="InterPro"/>
</dbReference>
<evidence type="ECO:0000313" key="8">
    <source>
        <dbReference type="EMBL" id="KAJ5371830.1"/>
    </source>
</evidence>
<keyword evidence="6 7" id="KW-0349">Heme</keyword>
<dbReference type="GO" id="GO:0005506">
    <property type="term" value="F:iron ion binding"/>
    <property type="evidence" value="ECO:0007669"/>
    <property type="project" value="InterPro"/>
</dbReference>
<reference evidence="8" key="2">
    <citation type="journal article" date="2023" name="IMA Fungus">
        <title>Comparative genomic study of the Penicillium genus elucidates a diverse pangenome and 15 lateral gene transfer events.</title>
        <authorList>
            <person name="Petersen C."/>
            <person name="Sorensen T."/>
            <person name="Nielsen M.R."/>
            <person name="Sondergaard T.E."/>
            <person name="Sorensen J.L."/>
            <person name="Fitzpatrick D.A."/>
            <person name="Frisvad J.C."/>
            <person name="Nielsen K.L."/>
        </authorList>
    </citation>
    <scope>NUCLEOTIDE SEQUENCE</scope>
    <source>
        <strain evidence="8">IBT 3081</strain>
    </source>
</reference>
<evidence type="ECO:0000256" key="7">
    <source>
        <dbReference type="RuleBase" id="RU000461"/>
    </source>
</evidence>
<evidence type="ECO:0000256" key="1">
    <source>
        <dbReference type="ARBA" id="ARBA00001971"/>
    </source>
</evidence>
<dbReference type="PANTHER" id="PTHR24305:SF166">
    <property type="entry name" value="CYTOCHROME P450 12A4, MITOCHONDRIAL-RELATED"/>
    <property type="match status" value="1"/>
</dbReference>
<dbReference type="PANTHER" id="PTHR24305">
    <property type="entry name" value="CYTOCHROME P450"/>
    <property type="match status" value="1"/>
</dbReference>
<accession>A0A9W9V9Z0</accession>
<evidence type="ECO:0000256" key="6">
    <source>
        <dbReference type="PIRSR" id="PIRSR602401-1"/>
    </source>
</evidence>
<evidence type="ECO:0000256" key="4">
    <source>
        <dbReference type="ARBA" id="ARBA00023002"/>
    </source>
</evidence>
<proteinExistence type="inferred from homology"/>
<evidence type="ECO:0000313" key="9">
    <source>
        <dbReference type="Proteomes" id="UP001147752"/>
    </source>
</evidence>
<dbReference type="GO" id="GO:0004497">
    <property type="term" value="F:monooxygenase activity"/>
    <property type="evidence" value="ECO:0007669"/>
    <property type="project" value="UniProtKB-KW"/>
</dbReference>
<dbReference type="EMBL" id="JAPZBT010000002">
    <property type="protein sequence ID" value="KAJ5371830.1"/>
    <property type="molecule type" value="Genomic_DNA"/>
</dbReference>
<keyword evidence="5 6" id="KW-0408">Iron</keyword>
<dbReference type="InterPro" id="IPR001128">
    <property type="entry name" value="Cyt_P450"/>
</dbReference>
<comment type="caution">
    <text evidence="8">The sequence shown here is derived from an EMBL/GenBank/DDBJ whole genome shotgun (WGS) entry which is preliminary data.</text>
</comment>
<keyword evidence="3 6" id="KW-0479">Metal-binding</keyword>
<comment type="similarity">
    <text evidence="2 7">Belongs to the cytochrome P450 family.</text>
</comment>
<protein>
    <submittedName>
        <fullName evidence="8">Cytochrome P450 E-class group I</fullName>
    </submittedName>
</protein>
<dbReference type="InterPro" id="IPR050121">
    <property type="entry name" value="Cytochrome_P450_monoxygenase"/>
</dbReference>
<reference evidence="8" key="1">
    <citation type="submission" date="2022-12" db="EMBL/GenBank/DDBJ databases">
        <authorList>
            <person name="Petersen C."/>
        </authorList>
    </citation>
    <scope>NUCLEOTIDE SEQUENCE</scope>
    <source>
        <strain evidence="8">IBT 3081</strain>
    </source>
</reference>
<dbReference type="Proteomes" id="UP001147752">
    <property type="component" value="Unassembled WGS sequence"/>
</dbReference>
<keyword evidence="9" id="KW-1185">Reference proteome</keyword>
<dbReference type="OrthoDB" id="3934656at2759"/>
<evidence type="ECO:0000256" key="5">
    <source>
        <dbReference type="ARBA" id="ARBA00023004"/>
    </source>
</evidence>
<dbReference type="PROSITE" id="PS00086">
    <property type="entry name" value="CYTOCHROME_P450"/>
    <property type="match status" value="1"/>
</dbReference>
<dbReference type="InterPro" id="IPR036396">
    <property type="entry name" value="Cyt_P450_sf"/>
</dbReference>
<keyword evidence="7" id="KW-0503">Monooxygenase</keyword>
<dbReference type="RefSeq" id="XP_056577816.1">
    <property type="nucleotide sequence ID" value="XM_056721566.1"/>
</dbReference>
<dbReference type="GO" id="GO:0016705">
    <property type="term" value="F:oxidoreductase activity, acting on paired donors, with incorporation or reduction of molecular oxygen"/>
    <property type="evidence" value="ECO:0007669"/>
    <property type="project" value="InterPro"/>
</dbReference>
<organism evidence="8 9">
    <name type="scientific">Penicillium concentricum</name>
    <dbReference type="NCBI Taxonomy" id="293559"/>
    <lineage>
        <taxon>Eukaryota</taxon>
        <taxon>Fungi</taxon>
        <taxon>Dikarya</taxon>
        <taxon>Ascomycota</taxon>
        <taxon>Pezizomycotina</taxon>
        <taxon>Eurotiomycetes</taxon>
        <taxon>Eurotiomycetidae</taxon>
        <taxon>Eurotiales</taxon>
        <taxon>Aspergillaceae</taxon>
        <taxon>Penicillium</taxon>
    </lineage>
</organism>
<keyword evidence="4 7" id="KW-0560">Oxidoreductase</keyword>
<dbReference type="Gene3D" id="1.10.630.10">
    <property type="entry name" value="Cytochrome P450"/>
    <property type="match status" value="1"/>
</dbReference>
<dbReference type="GeneID" id="81460749"/>
<dbReference type="InterPro" id="IPR017972">
    <property type="entry name" value="Cyt_P450_CS"/>
</dbReference>
<dbReference type="InterPro" id="IPR002401">
    <property type="entry name" value="Cyt_P450_E_grp-I"/>
</dbReference>
<dbReference type="PRINTS" id="PR00385">
    <property type="entry name" value="P450"/>
</dbReference>
<dbReference type="AlphaFoldDB" id="A0A9W9V9Z0"/>
<dbReference type="CDD" id="cd11060">
    <property type="entry name" value="CYP57A1-like"/>
    <property type="match status" value="1"/>
</dbReference>